<comment type="similarity">
    <text evidence="8">Belongs to the eukaryotic ATPase B chain family.</text>
</comment>
<comment type="function">
    <text evidence="8">Subunit b, of the mitochondrial membrane ATP synthase complex (F(1)F(0) ATP synthase or Complex V) that produces ATP from ADP in the presence of a proton gradient across the membrane which is generated by electron transport complexes of the respiratory chain. ATP synthase complex consist of a soluble F(1) head domain - the catalytic core - and a membrane F(1) domain - the membrane proton channel. These two domains are linked by a central stalk rotating inside the F(1) region and a stationary peripheral stalk. During catalysis, ATP synthesis in the catalytic domain of F(1) is coupled via a rotary mechanism of the central stalk subunits to proton translocation. In vivo, can only synthesize ATP although its ATP hydrolase activity can be activated artificially in vitro. Part of the complex F(0) domain. Part of the complex F(0) domain and the peripheric stalk, which acts as a stator to hold the catalytic alpha(3)beta(3) subcomplex and subunit a/ATP6 static relative to the rotary elements.</text>
</comment>
<comment type="caution">
    <text evidence="9">The sequence shown here is derived from an EMBL/GenBank/DDBJ whole genome shotgun (WGS) entry which is preliminary data.</text>
</comment>
<gene>
    <name evidence="9" type="ORF">EDB92DRAFT_1935511</name>
</gene>
<evidence type="ECO:0000313" key="10">
    <source>
        <dbReference type="Proteomes" id="UP001201163"/>
    </source>
</evidence>
<dbReference type="GO" id="GO:0005743">
    <property type="term" value="C:mitochondrial inner membrane"/>
    <property type="evidence" value="ECO:0007669"/>
    <property type="project" value="UniProtKB-SubCell"/>
</dbReference>
<keyword evidence="7 8" id="KW-0472">Membrane</keyword>
<keyword evidence="2 8" id="KW-0138">CF(0)</keyword>
<dbReference type="Gene3D" id="1.20.5.2210">
    <property type="match status" value="1"/>
</dbReference>
<dbReference type="GO" id="GO:0045259">
    <property type="term" value="C:proton-transporting ATP synthase complex"/>
    <property type="evidence" value="ECO:0007669"/>
    <property type="project" value="UniProtKB-KW"/>
</dbReference>
<proteinExistence type="inferred from homology"/>
<comment type="subunit">
    <text evidence="8">F-type ATPases have 2 components, CF(1) - the catalytic core - and CF(0) - the membrane proton channel. In yeast, the dimeric form of ATP synthase consists of 17 polypeptides: alpha, beta, gamma, delta, epsilon, 4 (B), 5 (OSCP), 6 (A), 8, 9 (C), d, E (Tim11), f, g, h, i/j and k.</text>
</comment>
<evidence type="ECO:0000256" key="7">
    <source>
        <dbReference type="ARBA" id="ARBA00023136"/>
    </source>
</evidence>
<evidence type="ECO:0000256" key="3">
    <source>
        <dbReference type="ARBA" id="ARBA00022781"/>
    </source>
</evidence>
<evidence type="ECO:0000256" key="2">
    <source>
        <dbReference type="ARBA" id="ARBA00022547"/>
    </source>
</evidence>
<dbReference type="SUPFAM" id="SSF161060">
    <property type="entry name" value="ATP synthase B chain-like"/>
    <property type="match status" value="1"/>
</dbReference>
<dbReference type="AlphaFoldDB" id="A0AAD4LFA9"/>
<keyword evidence="5 8" id="KW-0406">Ion transport</keyword>
<dbReference type="Proteomes" id="UP001201163">
    <property type="component" value="Unassembled WGS sequence"/>
</dbReference>
<dbReference type="InterPro" id="IPR013837">
    <property type="entry name" value="ATP_synth_F0_suB"/>
</dbReference>
<keyword evidence="10" id="KW-1185">Reference proteome</keyword>
<protein>
    <recommendedName>
        <fullName evidence="8">ATP synthase subunit 4</fullName>
    </recommendedName>
</protein>
<organism evidence="9 10">
    <name type="scientific">Lactarius akahatsu</name>
    <dbReference type="NCBI Taxonomy" id="416441"/>
    <lineage>
        <taxon>Eukaryota</taxon>
        <taxon>Fungi</taxon>
        <taxon>Dikarya</taxon>
        <taxon>Basidiomycota</taxon>
        <taxon>Agaricomycotina</taxon>
        <taxon>Agaricomycetes</taxon>
        <taxon>Russulales</taxon>
        <taxon>Russulaceae</taxon>
        <taxon>Lactarius</taxon>
    </lineage>
</organism>
<name>A0AAD4LFA9_9AGAM</name>
<keyword evidence="1 8" id="KW-0813">Transport</keyword>
<evidence type="ECO:0000313" key="9">
    <source>
        <dbReference type="EMBL" id="KAH8989467.1"/>
    </source>
</evidence>
<dbReference type="Pfam" id="PF05405">
    <property type="entry name" value="Mt_ATP-synt_B"/>
    <property type="match status" value="1"/>
</dbReference>
<dbReference type="GO" id="GO:0046933">
    <property type="term" value="F:proton-transporting ATP synthase activity, rotational mechanism"/>
    <property type="evidence" value="ECO:0007669"/>
    <property type="project" value="TreeGrafter"/>
</dbReference>
<dbReference type="PANTHER" id="PTHR12733">
    <property type="entry name" value="MITOCHONDRIAL ATP SYNTHASE B CHAIN"/>
    <property type="match status" value="1"/>
</dbReference>
<sequence>MASRIALNSLRASASRARPHATLPQILSARTMASSSNQPPPAERAAEIVDKLPSHPNLITKTGTAILGSGLLATAISQELYVFNEETVIAVGYIILFGYIAKTIRLPYKEWAENHIARIKGVLDGARAEHTQAVQDRIDAVAQMKDVVSLTEGLFALSKETAQLESDAFVQRQRVALATEVKTVLDSWVRFEQQEKENEQSRLVKTVVDSVLKSISEEKTQKEVLVWAVSEVEQLVKNKAV</sequence>
<accession>A0AAD4LFA9</accession>
<comment type="subcellular location">
    <subcellularLocation>
        <location evidence="8">Mitochondrion</location>
    </subcellularLocation>
    <subcellularLocation>
        <location evidence="8">Mitochondrion inner membrane</location>
    </subcellularLocation>
</comment>
<dbReference type="EMBL" id="JAKELL010000037">
    <property type="protein sequence ID" value="KAH8989467.1"/>
    <property type="molecule type" value="Genomic_DNA"/>
</dbReference>
<reference evidence="9" key="1">
    <citation type="submission" date="2022-01" db="EMBL/GenBank/DDBJ databases">
        <title>Comparative genomics reveals a dynamic genome evolution in the ectomycorrhizal milk-cap (Lactarius) mushrooms.</title>
        <authorList>
            <consortium name="DOE Joint Genome Institute"/>
            <person name="Lebreton A."/>
            <person name="Tang N."/>
            <person name="Kuo A."/>
            <person name="LaButti K."/>
            <person name="Drula E."/>
            <person name="Barry K."/>
            <person name="Clum A."/>
            <person name="Lipzen A."/>
            <person name="Mousain D."/>
            <person name="Ng V."/>
            <person name="Wang R."/>
            <person name="Wang X."/>
            <person name="Dai Y."/>
            <person name="Henrissat B."/>
            <person name="Grigoriev I.V."/>
            <person name="Guerin-Laguette A."/>
            <person name="Yu F."/>
            <person name="Martin F.M."/>
        </authorList>
    </citation>
    <scope>NUCLEOTIDE SEQUENCE</scope>
    <source>
        <strain evidence="9">QP</strain>
    </source>
</reference>
<evidence type="ECO:0000256" key="4">
    <source>
        <dbReference type="ARBA" id="ARBA00022792"/>
    </source>
</evidence>
<keyword evidence="4 8" id="KW-0999">Mitochondrion inner membrane</keyword>
<evidence type="ECO:0000256" key="6">
    <source>
        <dbReference type="ARBA" id="ARBA00023128"/>
    </source>
</evidence>
<dbReference type="PANTHER" id="PTHR12733:SF3">
    <property type="entry name" value="ATP SYNTHASE F(0) COMPLEX SUBUNIT B1, MITOCHONDRIAL"/>
    <property type="match status" value="1"/>
</dbReference>
<evidence type="ECO:0000256" key="8">
    <source>
        <dbReference type="RuleBase" id="RU368017"/>
    </source>
</evidence>
<dbReference type="InterPro" id="IPR008688">
    <property type="entry name" value="ATP_synth_Bsub_B/MI25"/>
</dbReference>
<evidence type="ECO:0000256" key="1">
    <source>
        <dbReference type="ARBA" id="ARBA00022448"/>
    </source>
</evidence>
<evidence type="ECO:0000256" key="5">
    <source>
        <dbReference type="ARBA" id="ARBA00023065"/>
    </source>
</evidence>
<keyword evidence="3 8" id="KW-0375">Hydrogen ion transport</keyword>
<keyword evidence="6 8" id="KW-0496">Mitochondrion</keyword>